<evidence type="ECO:0000313" key="2">
    <source>
        <dbReference type="EMBL" id="KAJ9606388.1"/>
    </source>
</evidence>
<dbReference type="AlphaFoldDB" id="A0AA38X480"/>
<feature type="compositionally biased region" description="Basic and acidic residues" evidence="1">
    <location>
        <begin position="21"/>
        <end position="32"/>
    </location>
</feature>
<evidence type="ECO:0000313" key="3">
    <source>
        <dbReference type="Proteomes" id="UP001172673"/>
    </source>
</evidence>
<dbReference type="Proteomes" id="UP001172673">
    <property type="component" value="Unassembled WGS sequence"/>
</dbReference>
<sequence length="141" mass="16025">MTQQTRVESSGADGLPSYNDTEAREVQSEKMQDPPAAHPCTKHAPSQTPNLDRELQSPRHREFVHGLIAALDQVVQEEQCTECALEKMTELVTTYVQGLKTDKKQAKWSKEEKRALKKEFKEVAKRMKVTMKAMKKGARRA</sequence>
<reference evidence="2" key="1">
    <citation type="submission" date="2022-10" db="EMBL/GenBank/DDBJ databases">
        <title>Culturing micro-colonial fungi from biological soil crusts in the Mojave desert and describing Neophaeococcomyces mojavensis, and introducing the new genera and species Taxawa tesnikishii.</title>
        <authorList>
            <person name="Kurbessoian T."/>
            <person name="Stajich J.E."/>
        </authorList>
    </citation>
    <scope>NUCLEOTIDE SEQUENCE</scope>
    <source>
        <strain evidence="2">TK_41</strain>
    </source>
</reference>
<feature type="region of interest" description="Disordered" evidence="1">
    <location>
        <begin position="1"/>
        <end position="57"/>
    </location>
</feature>
<keyword evidence="3" id="KW-1185">Reference proteome</keyword>
<name>A0AA38X480_9EURO</name>
<comment type="caution">
    <text evidence="2">The sequence shown here is derived from an EMBL/GenBank/DDBJ whole genome shotgun (WGS) entry which is preliminary data.</text>
</comment>
<evidence type="ECO:0000256" key="1">
    <source>
        <dbReference type="SAM" id="MobiDB-lite"/>
    </source>
</evidence>
<organism evidence="2 3">
    <name type="scientific">Cladophialophora chaetospira</name>
    <dbReference type="NCBI Taxonomy" id="386627"/>
    <lineage>
        <taxon>Eukaryota</taxon>
        <taxon>Fungi</taxon>
        <taxon>Dikarya</taxon>
        <taxon>Ascomycota</taxon>
        <taxon>Pezizomycotina</taxon>
        <taxon>Eurotiomycetes</taxon>
        <taxon>Chaetothyriomycetidae</taxon>
        <taxon>Chaetothyriales</taxon>
        <taxon>Herpotrichiellaceae</taxon>
        <taxon>Cladophialophora</taxon>
    </lineage>
</organism>
<dbReference type="EMBL" id="JAPDRK010000014">
    <property type="protein sequence ID" value="KAJ9606388.1"/>
    <property type="molecule type" value="Genomic_DNA"/>
</dbReference>
<proteinExistence type="predicted"/>
<protein>
    <submittedName>
        <fullName evidence="2">Uncharacterized protein</fullName>
    </submittedName>
</protein>
<gene>
    <name evidence="2" type="ORF">H2200_009349</name>
</gene>
<accession>A0AA38X480</accession>